<proteinExistence type="predicted"/>
<comment type="caution">
    <text evidence="1">The sequence shown here is derived from an EMBL/GenBank/DDBJ whole genome shotgun (WGS) entry which is preliminary data.</text>
</comment>
<dbReference type="AlphaFoldDB" id="A0AAW0PPR4"/>
<evidence type="ECO:0000313" key="1">
    <source>
        <dbReference type="EMBL" id="KAK7930882.1"/>
    </source>
</evidence>
<sequence>MLPFIRASEIAYSCLADKCVDSNRYGIVQDRVANKCAGRPLYLHPLSGVFAKRRSQVGSRFVCLPLTKPDVTAGPFSWAKRQELYLKIHFSTSSRSLFSWSLWEKKPVSSGGRVKKRSICFCAYPSLGDSTHTISNHVRLLSRYKTFGNTIVKASKSKGEA</sequence>
<protein>
    <submittedName>
        <fullName evidence="1">Uncharacterized protein</fullName>
    </submittedName>
</protein>
<dbReference type="Proteomes" id="UP001460270">
    <property type="component" value="Unassembled WGS sequence"/>
</dbReference>
<dbReference type="EMBL" id="JBBPFD010000004">
    <property type="protein sequence ID" value="KAK7930882.1"/>
    <property type="molecule type" value="Genomic_DNA"/>
</dbReference>
<organism evidence="1 2">
    <name type="scientific">Mugilogobius chulae</name>
    <name type="common">yellowstripe goby</name>
    <dbReference type="NCBI Taxonomy" id="88201"/>
    <lineage>
        <taxon>Eukaryota</taxon>
        <taxon>Metazoa</taxon>
        <taxon>Chordata</taxon>
        <taxon>Craniata</taxon>
        <taxon>Vertebrata</taxon>
        <taxon>Euteleostomi</taxon>
        <taxon>Actinopterygii</taxon>
        <taxon>Neopterygii</taxon>
        <taxon>Teleostei</taxon>
        <taxon>Neoteleostei</taxon>
        <taxon>Acanthomorphata</taxon>
        <taxon>Gobiaria</taxon>
        <taxon>Gobiiformes</taxon>
        <taxon>Gobioidei</taxon>
        <taxon>Gobiidae</taxon>
        <taxon>Gobionellinae</taxon>
        <taxon>Mugilogobius</taxon>
    </lineage>
</organism>
<evidence type="ECO:0000313" key="2">
    <source>
        <dbReference type="Proteomes" id="UP001460270"/>
    </source>
</evidence>
<reference evidence="2" key="1">
    <citation type="submission" date="2024-04" db="EMBL/GenBank/DDBJ databases">
        <title>Salinicola lusitanus LLJ914,a marine bacterium isolated from the Okinawa Trough.</title>
        <authorList>
            <person name="Li J."/>
        </authorList>
    </citation>
    <scope>NUCLEOTIDE SEQUENCE [LARGE SCALE GENOMIC DNA]</scope>
</reference>
<gene>
    <name evidence="1" type="ORF">WMY93_007277</name>
</gene>
<accession>A0AAW0PPR4</accession>
<keyword evidence="2" id="KW-1185">Reference proteome</keyword>
<name>A0AAW0PPR4_9GOBI</name>